<dbReference type="RefSeq" id="WP_048466382.1">
    <property type="nucleotide sequence ID" value="NZ_JBNTQU010000032.1"/>
</dbReference>
<organism evidence="1 2">
    <name type="scientific">Methylobacterium aquaticum</name>
    <dbReference type="NCBI Taxonomy" id="270351"/>
    <lineage>
        <taxon>Bacteria</taxon>
        <taxon>Pseudomonadati</taxon>
        <taxon>Pseudomonadota</taxon>
        <taxon>Alphaproteobacteria</taxon>
        <taxon>Hyphomicrobiales</taxon>
        <taxon>Methylobacteriaceae</taxon>
        <taxon>Methylobacterium</taxon>
    </lineage>
</organism>
<proteinExistence type="predicted"/>
<reference evidence="1 2" key="1">
    <citation type="submission" date="2015-03" db="EMBL/GenBank/DDBJ databases">
        <title>Genome sequencing of Methylobacterium aquaticum DSM16371 type strain.</title>
        <authorList>
            <person name="Chaudhry V."/>
            <person name="Patil P.B."/>
        </authorList>
    </citation>
    <scope>NUCLEOTIDE SEQUENCE [LARGE SCALE GENOMIC DNA]</scope>
    <source>
        <strain evidence="1 2">DSM 16371</strain>
    </source>
</reference>
<dbReference type="AlphaFoldDB" id="A0A0J6S2Y3"/>
<evidence type="ECO:0000313" key="2">
    <source>
        <dbReference type="Proteomes" id="UP000035929"/>
    </source>
</evidence>
<dbReference type="EMBL" id="LABX01000202">
    <property type="protein sequence ID" value="KMO29530.1"/>
    <property type="molecule type" value="Genomic_DNA"/>
</dbReference>
<evidence type="ECO:0000313" key="1">
    <source>
        <dbReference type="EMBL" id="KMO29530.1"/>
    </source>
</evidence>
<dbReference type="PATRIC" id="fig|270351.6.peg.2890"/>
<name>A0A0J6S2Y3_9HYPH</name>
<gene>
    <name evidence="1" type="ORF">VP06_24395</name>
</gene>
<accession>A0A0J6S2Y3</accession>
<dbReference type="Proteomes" id="UP000035929">
    <property type="component" value="Unassembled WGS sequence"/>
</dbReference>
<protein>
    <submittedName>
        <fullName evidence="1">Uncharacterized protein</fullName>
    </submittedName>
</protein>
<dbReference type="OrthoDB" id="8140613at2"/>
<sequence length="69" mass="7820">MTTPQMWEHFAWRGHEVMVIQLWEDSYGRPMLRFADPTDEEMAAGMPVAQFLAEATPTGRVSAPGPNDR</sequence>
<comment type="caution">
    <text evidence="1">The sequence shown here is derived from an EMBL/GenBank/DDBJ whole genome shotgun (WGS) entry which is preliminary data.</text>
</comment>